<evidence type="ECO:0000313" key="1">
    <source>
        <dbReference type="EMBL" id="WUQ83001.1"/>
    </source>
</evidence>
<organism evidence="1 2">
    <name type="scientific">Kitasatospora purpeofusca</name>
    <dbReference type="NCBI Taxonomy" id="67352"/>
    <lineage>
        <taxon>Bacteria</taxon>
        <taxon>Bacillati</taxon>
        <taxon>Actinomycetota</taxon>
        <taxon>Actinomycetes</taxon>
        <taxon>Kitasatosporales</taxon>
        <taxon>Streptomycetaceae</taxon>
        <taxon>Kitasatospora</taxon>
    </lineage>
</organism>
<dbReference type="Proteomes" id="UP001432222">
    <property type="component" value="Chromosome"/>
</dbReference>
<reference evidence="1" key="1">
    <citation type="submission" date="2022-10" db="EMBL/GenBank/DDBJ databases">
        <title>The complete genomes of actinobacterial strains from the NBC collection.</title>
        <authorList>
            <person name="Joergensen T.S."/>
            <person name="Alvarez Arevalo M."/>
            <person name="Sterndorff E.B."/>
            <person name="Faurdal D."/>
            <person name="Vuksanovic O."/>
            <person name="Mourched A.-S."/>
            <person name="Charusanti P."/>
            <person name="Shaw S."/>
            <person name="Blin K."/>
            <person name="Weber T."/>
        </authorList>
    </citation>
    <scope>NUCLEOTIDE SEQUENCE</scope>
    <source>
        <strain evidence="1">NBC_00222</strain>
    </source>
</reference>
<evidence type="ECO:0008006" key="3">
    <source>
        <dbReference type="Google" id="ProtNLM"/>
    </source>
</evidence>
<sequence>MRYGPRTTVLAALAAGLVALTGCSSDGPGGSGGGPPAALLALPADLDAEAVGGGKQPAFEPSDVHLAVGRTVGMDVRVAPLPHGWRLVDEGDTALLRRDADSKQSTCPPKTAGCGHTVRQSWTATAAGSTTLTWRYVDFASCKEAQNPASCRTLASKEVRVTVG</sequence>
<dbReference type="PROSITE" id="PS51257">
    <property type="entry name" value="PROKAR_LIPOPROTEIN"/>
    <property type="match status" value="1"/>
</dbReference>
<name>A0ABZ1TWI9_9ACTN</name>
<protein>
    <recommendedName>
        <fullName evidence="3">Proteinase inhibitor I42 chagasin domain-containing protein</fullName>
    </recommendedName>
</protein>
<keyword evidence="2" id="KW-1185">Reference proteome</keyword>
<gene>
    <name evidence="1" type="ORF">OHA16_08450</name>
</gene>
<evidence type="ECO:0000313" key="2">
    <source>
        <dbReference type="Proteomes" id="UP001432222"/>
    </source>
</evidence>
<dbReference type="EMBL" id="CP108110">
    <property type="protein sequence ID" value="WUQ83001.1"/>
    <property type="molecule type" value="Genomic_DNA"/>
</dbReference>
<dbReference type="RefSeq" id="WP_328954037.1">
    <property type="nucleotide sequence ID" value="NZ_CP108110.1"/>
</dbReference>
<proteinExistence type="predicted"/>
<accession>A0ABZ1TWI9</accession>